<evidence type="ECO:0000256" key="7">
    <source>
        <dbReference type="SAM" id="MobiDB-lite"/>
    </source>
</evidence>
<reference evidence="10" key="1">
    <citation type="submission" date="2016-06" db="EMBL/GenBank/DDBJ databases">
        <authorList>
            <person name="Varghese N."/>
            <person name="Submissions Spin"/>
        </authorList>
    </citation>
    <scope>NUCLEOTIDE SEQUENCE [LARGE SCALE GENOMIC DNA]</scope>
    <source>
        <strain evidence="10">DSM 45161</strain>
    </source>
</reference>
<keyword evidence="5 8" id="KW-1133">Transmembrane helix</keyword>
<keyword evidence="4 8" id="KW-0812">Transmembrane</keyword>
<feature type="compositionally biased region" description="Basic and acidic residues" evidence="7">
    <location>
        <begin position="115"/>
        <end position="124"/>
    </location>
</feature>
<dbReference type="InterPro" id="IPR039428">
    <property type="entry name" value="NUOK/Mnh_C1-like"/>
</dbReference>
<dbReference type="Proteomes" id="UP000198215">
    <property type="component" value="Chromosome I"/>
</dbReference>
<evidence type="ECO:0000313" key="9">
    <source>
        <dbReference type="EMBL" id="SCG47034.1"/>
    </source>
</evidence>
<evidence type="ECO:0000313" key="10">
    <source>
        <dbReference type="Proteomes" id="UP000198215"/>
    </source>
</evidence>
<organism evidence="9 10">
    <name type="scientific">Micromonospora coxensis</name>
    <dbReference type="NCBI Taxonomy" id="356852"/>
    <lineage>
        <taxon>Bacteria</taxon>
        <taxon>Bacillati</taxon>
        <taxon>Actinomycetota</taxon>
        <taxon>Actinomycetes</taxon>
        <taxon>Micromonosporales</taxon>
        <taxon>Micromonosporaceae</taxon>
        <taxon>Micromonospora</taxon>
    </lineage>
</organism>
<keyword evidence="3" id="KW-1003">Cell membrane</keyword>
<comment type="subcellular location">
    <subcellularLocation>
        <location evidence="1">Cell membrane</location>
        <topology evidence="1">Multi-pass membrane protein</topology>
    </subcellularLocation>
</comment>
<dbReference type="PANTHER" id="PTHR34583:SF2">
    <property type="entry name" value="ANTIPORTER SUBUNIT MNHC2-RELATED"/>
    <property type="match status" value="1"/>
</dbReference>
<dbReference type="Gene3D" id="1.10.287.3510">
    <property type="match status" value="1"/>
</dbReference>
<accession>A0A1C5HLZ7</accession>
<dbReference type="PANTHER" id="PTHR34583">
    <property type="entry name" value="ANTIPORTER SUBUNIT MNHC2-RELATED"/>
    <property type="match status" value="1"/>
</dbReference>
<dbReference type="InterPro" id="IPR050601">
    <property type="entry name" value="CPA3_antiporter_subunitC"/>
</dbReference>
<sequence length="124" mass="12373">MTAAVAVGVLVAAAVHLLLQRGQLRVILGFVLLGHAVNVLLLSAGGLDRRTPAFDGAGEQTADPLPQAFALTAIVISFGITLYLLGLLGADVPAGDGGAEETADGRSAAEGGDGDDGREGRGAR</sequence>
<evidence type="ECO:0000256" key="1">
    <source>
        <dbReference type="ARBA" id="ARBA00004651"/>
    </source>
</evidence>
<proteinExistence type="inferred from homology"/>
<dbReference type="EMBL" id="LT607753">
    <property type="protein sequence ID" value="SCG47034.1"/>
    <property type="molecule type" value="Genomic_DNA"/>
</dbReference>
<name>A0A1C5HLZ7_9ACTN</name>
<gene>
    <name evidence="9" type="ORF">GA0070614_1504</name>
</gene>
<evidence type="ECO:0000256" key="8">
    <source>
        <dbReference type="SAM" id="Phobius"/>
    </source>
</evidence>
<keyword evidence="10" id="KW-1185">Reference proteome</keyword>
<evidence type="ECO:0000256" key="3">
    <source>
        <dbReference type="ARBA" id="ARBA00022475"/>
    </source>
</evidence>
<feature type="transmembrane region" description="Helical" evidence="8">
    <location>
        <begin position="68"/>
        <end position="88"/>
    </location>
</feature>
<dbReference type="RefSeq" id="WP_088975258.1">
    <property type="nucleotide sequence ID" value="NZ_LT607753.1"/>
</dbReference>
<dbReference type="GO" id="GO:0005886">
    <property type="term" value="C:plasma membrane"/>
    <property type="evidence" value="ECO:0007669"/>
    <property type="project" value="UniProtKB-SubCell"/>
</dbReference>
<comment type="similarity">
    <text evidence="2">Belongs to the CPA3 antiporters (TC 2.A.63) subunit C family.</text>
</comment>
<keyword evidence="6 8" id="KW-0472">Membrane</keyword>
<feature type="transmembrane region" description="Helical" evidence="8">
    <location>
        <begin position="24"/>
        <end position="47"/>
    </location>
</feature>
<evidence type="ECO:0000256" key="5">
    <source>
        <dbReference type="ARBA" id="ARBA00022989"/>
    </source>
</evidence>
<evidence type="ECO:0000256" key="4">
    <source>
        <dbReference type="ARBA" id="ARBA00022692"/>
    </source>
</evidence>
<dbReference type="AlphaFoldDB" id="A0A1C5HLZ7"/>
<evidence type="ECO:0000256" key="2">
    <source>
        <dbReference type="ARBA" id="ARBA00010388"/>
    </source>
</evidence>
<evidence type="ECO:0000256" key="6">
    <source>
        <dbReference type="ARBA" id="ARBA00023136"/>
    </source>
</evidence>
<protein>
    <submittedName>
        <fullName evidence="9">Multisubunit sodium/proton antiporter, MrpC subunit</fullName>
    </submittedName>
</protein>
<feature type="region of interest" description="Disordered" evidence="7">
    <location>
        <begin position="96"/>
        <end position="124"/>
    </location>
</feature>
<dbReference type="Pfam" id="PF00420">
    <property type="entry name" value="Oxidored_q2"/>
    <property type="match status" value="1"/>
</dbReference>
<dbReference type="OrthoDB" id="9799219at2"/>